<reference evidence="1 2" key="1">
    <citation type="journal article" date="2018" name="Nat. Biotechnol.">
        <title>A standardized bacterial taxonomy based on genome phylogeny substantially revises the tree of life.</title>
        <authorList>
            <person name="Parks D.H."/>
            <person name="Chuvochina M."/>
            <person name="Waite D.W."/>
            <person name="Rinke C."/>
            <person name="Skarshewski A."/>
            <person name="Chaumeil P.A."/>
            <person name="Hugenholtz P."/>
        </authorList>
    </citation>
    <scope>NUCLEOTIDE SEQUENCE [LARGE SCALE GENOMIC DNA]</scope>
    <source>
        <strain evidence="1">UBA8707</strain>
    </source>
</reference>
<proteinExistence type="predicted"/>
<organism evidence="1 2">
    <name type="scientific">Thalassospira lucentensis</name>
    <dbReference type="NCBI Taxonomy" id="168935"/>
    <lineage>
        <taxon>Bacteria</taxon>
        <taxon>Pseudomonadati</taxon>
        <taxon>Pseudomonadota</taxon>
        <taxon>Alphaproteobacteria</taxon>
        <taxon>Rhodospirillales</taxon>
        <taxon>Thalassospiraceae</taxon>
        <taxon>Thalassospira</taxon>
    </lineage>
</organism>
<name>A0A358HTH6_9PROT</name>
<gene>
    <name evidence="1" type="ORF">DEF21_11320</name>
</gene>
<sequence>MFLFGCLGLKDPPSLRTERTLLLFIRYLCVFVRADGLVEHQRQDGFLYSVNSVIALMSLSVVRREVLHQNAL</sequence>
<protein>
    <submittedName>
        <fullName evidence="1">Uncharacterized protein</fullName>
    </submittedName>
</protein>
<dbReference type="Proteomes" id="UP000264753">
    <property type="component" value="Unassembled WGS sequence"/>
</dbReference>
<comment type="caution">
    <text evidence="1">The sequence shown here is derived from an EMBL/GenBank/DDBJ whole genome shotgun (WGS) entry which is preliminary data.</text>
</comment>
<accession>A0A358HTH6</accession>
<evidence type="ECO:0000313" key="2">
    <source>
        <dbReference type="Proteomes" id="UP000264753"/>
    </source>
</evidence>
<dbReference type="AlphaFoldDB" id="A0A358HTH6"/>
<dbReference type="EMBL" id="DOOG01000092">
    <property type="protein sequence ID" value="HBU98478.1"/>
    <property type="molecule type" value="Genomic_DNA"/>
</dbReference>
<evidence type="ECO:0000313" key="1">
    <source>
        <dbReference type="EMBL" id="HBU98478.1"/>
    </source>
</evidence>